<feature type="transmembrane region" description="Helical" evidence="1">
    <location>
        <begin position="145"/>
        <end position="169"/>
    </location>
</feature>
<evidence type="ECO:0000313" key="2">
    <source>
        <dbReference type="EMBL" id="KAJ7346358.1"/>
    </source>
</evidence>
<organism evidence="2 3">
    <name type="scientific">Mycena albidolilacea</name>
    <dbReference type="NCBI Taxonomy" id="1033008"/>
    <lineage>
        <taxon>Eukaryota</taxon>
        <taxon>Fungi</taxon>
        <taxon>Dikarya</taxon>
        <taxon>Basidiomycota</taxon>
        <taxon>Agaricomycotina</taxon>
        <taxon>Agaricomycetes</taxon>
        <taxon>Agaricomycetidae</taxon>
        <taxon>Agaricales</taxon>
        <taxon>Marasmiineae</taxon>
        <taxon>Mycenaceae</taxon>
        <taxon>Mycena</taxon>
    </lineage>
</organism>
<keyword evidence="1" id="KW-1133">Transmembrane helix</keyword>
<name>A0AAD6ZZ33_9AGAR</name>
<reference evidence="2" key="1">
    <citation type="submission" date="2023-03" db="EMBL/GenBank/DDBJ databases">
        <title>Massive genome expansion in bonnet fungi (Mycena s.s.) driven by repeated elements and novel gene families across ecological guilds.</title>
        <authorList>
            <consortium name="Lawrence Berkeley National Laboratory"/>
            <person name="Harder C.B."/>
            <person name="Miyauchi S."/>
            <person name="Viragh M."/>
            <person name="Kuo A."/>
            <person name="Thoen E."/>
            <person name="Andreopoulos B."/>
            <person name="Lu D."/>
            <person name="Skrede I."/>
            <person name="Drula E."/>
            <person name="Henrissat B."/>
            <person name="Morin E."/>
            <person name="Kohler A."/>
            <person name="Barry K."/>
            <person name="LaButti K."/>
            <person name="Morin E."/>
            <person name="Salamov A."/>
            <person name="Lipzen A."/>
            <person name="Mereny Z."/>
            <person name="Hegedus B."/>
            <person name="Baldrian P."/>
            <person name="Stursova M."/>
            <person name="Weitz H."/>
            <person name="Taylor A."/>
            <person name="Grigoriev I.V."/>
            <person name="Nagy L.G."/>
            <person name="Martin F."/>
            <person name="Kauserud H."/>
        </authorList>
    </citation>
    <scope>NUCLEOTIDE SEQUENCE</scope>
    <source>
        <strain evidence="2">CBHHK002</strain>
    </source>
</reference>
<keyword evidence="1" id="KW-0472">Membrane</keyword>
<evidence type="ECO:0000313" key="3">
    <source>
        <dbReference type="Proteomes" id="UP001218218"/>
    </source>
</evidence>
<feature type="transmembrane region" description="Helical" evidence="1">
    <location>
        <begin position="39"/>
        <end position="64"/>
    </location>
</feature>
<feature type="transmembrane region" description="Helical" evidence="1">
    <location>
        <begin position="252"/>
        <end position="275"/>
    </location>
</feature>
<feature type="transmembrane region" description="Helical" evidence="1">
    <location>
        <begin position="116"/>
        <end position="138"/>
    </location>
</feature>
<accession>A0AAD6ZZ33</accession>
<sequence>MSLPSSRSSPFPSGPFPSGAPFPSGPPYPLVPVGTTGSIVSLVSSTWLNTGLYAIEIVLAAHYLRRASSRPLFNKLCVLGLLFFDTIATAGSFVNVVMALGGIVTFDVQTILAPTAVGILATFSTGAIAQTFLCYMFYSLTQHRLISSIILLMILAHLSLTWASGILVLTTLNVGGAAFTTTNPNENPQSRRNPMRSYGYHHCWLAVLEFLEDDGTNPARKVDAQVHIRFRFFLIFAFGSCNPIPSSLLRNIILVFIGSGTIVAVNTILMLILLVKHSLAFFFLFTSQGRVYSLTILGNFLIIPARMRAEMRVATPNPPFDTAVLQSAVVFHVEGQSASGGTEDTDTTKGGGGGIHVGRLSLMNRRNLNDSTLTFDEVELRVMNHPNSQKEER</sequence>
<dbReference type="Proteomes" id="UP001218218">
    <property type="component" value="Unassembled WGS sequence"/>
</dbReference>
<feature type="transmembrane region" description="Helical" evidence="1">
    <location>
        <begin position="76"/>
        <end position="104"/>
    </location>
</feature>
<feature type="transmembrane region" description="Helical" evidence="1">
    <location>
        <begin position="281"/>
        <end position="302"/>
    </location>
</feature>
<evidence type="ECO:0000256" key="1">
    <source>
        <dbReference type="SAM" id="Phobius"/>
    </source>
</evidence>
<keyword evidence="1" id="KW-0812">Transmembrane</keyword>
<gene>
    <name evidence="2" type="ORF">DFH08DRAFT_1008557</name>
</gene>
<keyword evidence="3" id="KW-1185">Reference proteome</keyword>
<dbReference type="EMBL" id="JARIHO010000021">
    <property type="protein sequence ID" value="KAJ7346358.1"/>
    <property type="molecule type" value="Genomic_DNA"/>
</dbReference>
<protein>
    <submittedName>
        <fullName evidence="2">Uncharacterized protein</fullName>
    </submittedName>
</protein>
<dbReference type="AlphaFoldDB" id="A0AAD6ZZ33"/>
<comment type="caution">
    <text evidence="2">The sequence shown here is derived from an EMBL/GenBank/DDBJ whole genome shotgun (WGS) entry which is preliminary data.</text>
</comment>
<proteinExistence type="predicted"/>